<keyword evidence="1" id="KW-0677">Repeat</keyword>
<accession>A0A915CHB5</accession>
<reference evidence="5" key="1">
    <citation type="submission" date="2022-11" db="UniProtKB">
        <authorList>
            <consortium name="WormBaseParasite"/>
        </authorList>
    </citation>
    <scope>IDENTIFICATION</scope>
</reference>
<dbReference type="Pfam" id="PF00023">
    <property type="entry name" value="Ank"/>
    <property type="match status" value="1"/>
</dbReference>
<evidence type="ECO:0000256" key="3">
    <source>
        <dbReference type="PROSITE-ProRule" id="PRU00023"/>
    </source>
</evidence>
<sequence>MSVIATHGTCCINAFRAVRSGHVRCLAAMNNDQLQERDIYQQTPLHIAAKLGQLGAIDVLMRRVPHTADAISLCGENPSLLAVGEGQSKCIERLLSGNLKTVSMRAMQRDMNGTSILMAAVAREDNDTALWLLRTFGKPLAMLPNSCRMLPLHVAASTGNIEFIRIATKYDSQMANHRDIFGCTPALYAVQGGYLTCLRYLVEKAKSDINAVSDKGQSLLHVACLSGHAHIVRWIMQRCVPNAILWPTKDGANAIHCAAYSGSVVALGVLLEAIRRKKRRAVLAIRDSLGNTPLHLAAVNNHVDAAHFLLAKGANPVLMNAAGQTAEDISRMKSHIQLARLLRLWKDKRHRQNGRMTITSKGESVLGTLARYSSGYESALSQTLATESSRIASPLLHRQLSSGHSSCRDERVLRIYSGEEYRETRPLSLIATDEDGRIYSNLSCQTDPDPLDHNIRFQVVGLDSWRGEGLSAFKQTDKVENCGYRGRSVSFDEKHIGMATSHQQQQFAHFT</sequence>
<organism evidence="4 5">
    <name type="scientific">Parascaris univalens</name>
    <name type="common">Nematode worm</name>
    <dbReference type="NCBI Taxonomy" id="6257"/>
    <lineage>
        <taxon>Eukaryota</taxon>
        <taxon>Metazoa</taxon>
        <taxon>Ecdysozoa</taxon>
        <taxon>Nematoda</taxon>
        <taxon>Chromadorea</taxon>
        <taxon>Rhabditida</taxon>
        <taxon>Spirurina</taxon>
        <taxon>Ascaridomorpha</taxon>
        <taxon>Ascaridoidea</taxon>
        <taxon>Ascarididae</taxon>
        <taxon>Parascaris</taxon>
    </lineage>
</organism>
<dbReference type="Pfam" id="PF12796">
    <property type="entry name" value="Ank_2"/>
    <property type="match status" value="1"/>
</dbReference>
<dbReference type="WBParaSite" id="PgR177_g002_t01">
    <property type="protein sequence ID" value="PgR177_g002_t01"/>
    <property type="gene ID" value="PgR177_g002"/>
</dbReference>
<feature type="repeat" description="ANK" evidence="3">
    <location>
        <begin position="289"/>
        <end position="321"/>
    </location>
</feature>
<proteinExistence type="predicted"/>
<protein>
    <submittedName>
        <fullName evidence="5">ANK_REP_REGION domain-containing protein</fullName>
    </submittedName>
</protein>
<keyword evidence="4" id="KW-1185">Reference proteome</keyword>
<dbReference type="SMART" id="SM00248">
    <property type="entry name" value="ANK"/>
    <property type="match status" value="8"/>
</dbReference>
<name>A0A915CHB5_PARUN</name>
<dbReference type="InterPro" id="IPR036770">
    <property type="entry name" value="Ankyrin_rpt-contain_sf"/>
</dbReference>
<dbReference type="Pfam" id="PF13606">
    <property type="entry name" value="Ank_3"/>
    <property type="match status" value="1"/>
</dbReference>
<dbReference type="InterPro" id="IPR002110">
    <property type="entry name" value="Ankyrin_rpt"/>
</dbReference>
<dbReference type="Gene3D" id="1.25.40.20">
    <property type="entry name" value="Ankyrin repeat-containing domain"/>
    <property type="match status" value="1"/>
</dbReference>
<evidence type="ECO:0000256" key="1">
    <source>
        <dbReference type="ARBA" id="ARBA00022737"/>
    </source>
</evidence>
<dbReference type="PROSITE" id="PS50088">
    <property type="entry name" value="ANK_REPEAT"/>
    <property type="match status" value="1"/>
</dbReference>
<dbReference type="PANTHER" id="PTHR24173">
    <property type="entry name" value="ANKYRIN REPEAT CONTAINING"/>
    <property type="match status" value="1"/>
</dbReference>
<keyword evidence="2 3" id="KW-0040">ANK repeat</keyword>
<evidence type="ECO:0000313" key="4">
    <source>
        <dbReference type="Proteomes" id="UP000887569"/>
    </source>
</evidence>
<dbReference type="Proteomes" id="UP000887569">
    <property type="component" value="Unplaced"/>
</dbReference>
<dbReference type="SUPFAM" id="SSF48403">
    <property type="entry name" value="Ankyrin repeat"/>
    <property type="match status" value="1"/>
</dbReference>
<dbReference type="PROSITE" id="PS50297">
    <property type="entry name" value="ANK_REP_REGION"/>
    <property type="match status" value="1"/>
</dbReference>
<dbReference type="AlphaFoldDB" id="A0A915CHB5"/>
<dbReference type="PANTHER" id="PTHR24173:SF74">
    <property type="entry name" value="ANKYRIN REPEAT DOMAIN-CONTAINING PROTEIN 16"/>
    <property type="match status" value="1"/>
</dbReference>
<evidence type="ECO:0000313" key="5">
    <source>
        <dbReference type="WBParaSite" id="PgR177_g002_t01"/>
    </source>
</evidence>
<evidence type="ECO:0000256" key="2">
    <source>
        <dbReference type="ARBA" id="ARBA00023043"/>
    </source>
</evidence>